<accession>A0ABN9TL42</accession>
<organism evidence="1 2">
    <name type="scientific">Prorocentrum cordatum</name>
    <dbReference type="NCBI Taxonomy" id="2364126"/>
    <lineage>
        <taxon>Eukaryota</taxon>
        <taxon>Sar</taxon>
        <taxon>Alveolata</taxon>
        <taxon>Dinophyceae</taxon>
        <taxon>Prorocentrales</taxon>
        <taxon>Prorocentraceae</taxon>
        <taxon>Prorocentrum</taxon>
    </lineage>
</organism>
<reference evidence="1" key="1">
    <citation type="submission" date="2023-10" db="EMBL/GenBank/DDBJ databases">
        <authorList>
            <person name="Chen Y."/>
            <person name="Shah S."/>
            <person name="Dougan E. K."/>
            <person name="Thang M."/>
            <person name="Chan C."/>
        </authorList>
    </citation>
    <scope>NUCLEOTIDE SEQUENCE [LARGE SCALE GENOMIC DNA]</scope>
</reference>
<evidence type="ECO:0000313" key="2">
    <source>
        <dbReference type="Proteomes" id="UP001189429"/>
    </source>
</evidence>
<sequence length="356" mass="39176">MDMDDATVTVWDGSEKSLETYAQNVELLALGTNEEQRHLIGPKMMRALLAQPAQKKLAMRLNRSDATDKHGQPICPEPPACYKGAENLIETFKRSLGTQVIADVGERTEKYFYGGPGRTEVTKKHGQTMSQWIETEEDLYHELFKACKTIAPDLRDTLPDQDAADEVFEPYSVGAIEDEVTAEEAQDEEDALALEECVAMSGSQAAASRTWAEAGKIRRARDPADLECPPVCPEKVQDARGPHGTVGCPYQHKTDQQRNSTGVEIEEADESTQLAGCASQWGGPDGQEQICQALGSDEIQYDEQVRVNFAYPNNTKGKSLGAAGADVTHDGYLVYSDGHRERLMADGYPEIVRFAE</sequence>
<keyword evidence="2" id="KW-1185">Reference proteome</keyword>
<gene>
    <name evidence="1" type="ORF">PCOR1329_LOCUS40032</name>
</gene>
<dbReference type="Proteomes" id="UP001189429">
    <property type="component" value="Unassembled WGS sequence"/>
</dbReference>
<proteinExistence type="predicted"/>
<evidence type="ECO:0000313" key="1">
    <source>
        <dbReference type="EMBL" id="CAK0846568.1"/>
    </source>
</evidence>
<protein>
    <submittedName>
        <fullName evidence="1">Uncharacterized protein</fullName>
    </submittedName>
</protein>
<name>A0ABN9TL42_9DINO</name>
<dbReference type="EMBL" id="CAUYUJ010014834">
    <property type="protein sequence ID" value="CAK0846568.1"/>
    <property type="molecule type" value="Genomic_DNA"/>
</dbReference>
<comment type="caution">
    <text evidence="1">The sequence shown here is derived from an EMBL/GenBank/DDBJ whole genome shotgun (WGS) entry which is preliminary data.</text>
</comment>